<proteinExistence type="predicted"/>
<dbReference type="Gene3D" id="3.40.525.10">
    <property type="entry name" value="CRAL-TRIO lipid binding domain"/>
    <property type="match status" value="1"/>
</dbReference>
<evidence type="ECO:0000313" key="2">
    <source>
        <dbReference type="EMBL" id="KAK6185894.1"/>
    </source>
</evidence>
<dbReference type="GO" id="GO:0008526">
    <property type="term" value="F:phosphatidylinositol transfer activity"/>
    <property type="evidence" value="ECO:0007669"/>
    <property type="project" value="TreeGrafter"/>
</dbReference>
<keyword evidence="3" id="KW-1185">Reference proteome</keyword>
<dbReference type="Pfam" id="PF00650">
    <property type="entry name" value="CRAL_TRIO"/>
    <property type="match status" value="1"/>
</dbReference>
<dbReference type="PROSITE" id="PS50191">
    <property type="entry name" value="CRAL_TRIO"/>
    <property type="match status" value="1"/>
</dbReference>
<dbReference type="PANTHER" id="PTHR45824:SF29">
    <property type="entry name" value="GH16843P"/>
    <property type="match status" value="1"/>
</dbReference>
<protein>
    <recommendedName>
        <fullName evidence="1">CRAL-TRIO domain-containing protein</fullName>
    </recommendedName>
</protein>
<dbReference type="Proteomes" id="UP001347796">
    <property type="component" value="Unassembled WGS sequence"/>
</dbReference>
<accession>A0AAN8PY99</accession>
<comment type="caution">
    <text evidence="2">The sequence shown here is derived from an EMBL/GenBank/DDBJ whole genome shotgun (WGS) entry which is preliminary data.</text>
</comment>
<dbReference type="SMART" id="SM00516">
    <property type="entry name" value="SEC14"/>
    <property type="match status" value="1"/>
</dbReference>
<gene>
    <name evidence="2" type="ORF">SNE40_008032</name>
</gene>
<feature type="domain" description="CRAL-TRIO" evidence="1">
    <location>
        <begin position="94"/>
        <end position="247"/>
    </location>
</feature>
<evidence type="ECO:0000313" key="3">
    <source>
        <dbReference type="Proteomes" id="UP001347796"/>
    </source>
</evidence>
<dbReference type="PANTHER" id="PTHR45824">
    <property type="entry name" value="GH16843P"/>
    <property type="match status" value="1"/>
</dbReference>
<dbReference type="SUPFAM" id="SSF46938">
    <property type="entry name" value="CRAL/TRIO N-terminal domain"/>
    <property type="match status" value="1"/>
</dbReference>
<dbReference type="InterPro" id="IPR036865">
    <property type="entry name" value="CRAL-TRIO_dom_sf"/>
</dbReference>
<dbReference type="SUPFAM" id="SSF52087">
    <property type="entry name" value="CRAL/TRIO domain"/>
    <property type="match status" value="1"/>
</dbReference>
<dbReference type="InterPro" id="IPR052578">
    <property type="entry name" value="PI_Transfer_CRAL-TRIO"/>
</dbReference>
<organism evidence="2 3">
    <name type="scientific">Patella caerulea</name>
    <name type="common">Rayed Mediterranean limpet</name>
    <dbReference type="NCBI Taxonomy" id="87958"/>
    <lineage>
        <taxon>Eukaryota</taxon>
        <taxon>Metazoa</taxon>
        <taxon>Spiralia</taxon>
        <taxon>Lophotrochozoa</taxon>
        <taxon>Mollusca</taxon>
        <taxon>Gastropoda</taxon>
        <taxon>Patellogastropoda</taxon>
        <taxon>Patelloidea</taxon>
        <taxon>Patellidae</taxon>
        <taxon>Patella</taxon>
    </lineage>
</organism>
<dbReference type="InterPro" id="IPR001251">
    <property type="entry name" value="CRAL-TRIO_dom"/>
</dbReference>
<dbReference type="InterPro" id="IPR036273">
    <property type="entry name" value="CRAL/TRIO_N_dom_sf"/>
</dbReference>
<sequence length="357" mass="40728">MDKSLLPGNKMSDKENQIEELRSRLVGIPPLEDEEDFFTSYETLARYLKSYNWNVNEAEKYLKATIEFRREQRPLYVDCKYCHDRPGYHSMRQVGFDEMGRPVIYANFAQAATYKYMLDDSVAHVTYLVENAKRTMKPGISTWVFVIDCTGMTLSACNPKLGYGVTQALADHYPERLGLVICINHNAVFHGVWHAIKGFLHPQTVAKMKLIRSKRKVMHAFEKYFSPELMDWLVKEIKLNKQKPLPASQKEFWNAQAGGHDPRGCPSYIKEYVEPYVNSDPETRPSHKPHPNIIDTARGKVKAIALTAEEQKEREMAQQVAAETDDVLGSDDEAAAVATIEISEEFQIPSDATKLCT</sequence>
<name>A0AAN8PY99_PATCE</name>
<evidence type="ECO:0000259" key="1">
    <source>
        <dbReference type="PROSITE" id="PS50191"/>
    </source>
</evidence>
<reference evidence="2 3" key="1">
    <citation type="submission" date="2024-01" db="EMBL/GenBank/DDBJ databases">
        <title>The genome of the rayed Mediterranean limpet Patella caerulea (Linnaeus, 1758).</title>
        <authorList>
            <person name="Anh-Thu Weber A."/>
            <person name="Halstead-Nussloch G."/>
        </authorList>
    </citation>
    <scope>NUCLEOTIDE SEQUENCE [LARGE SCALE GENOMIC DNA]</scope>
    <source>
        <strain evidence="2">AATW-2023a</strain>
        <tissue evidence="2">Whole specimen</tissue>
    </source>
</reference>
<dbReference type="AlphaFoldDB" id="A0AAN8PY99"/>
<dbReference type="CDD" id="cd00170">
    <property type="entry name" value="SEC14"/>
    <property type="match status" value="1"/>
</dbReference>
<dbReference type="EMBL" id="JAZGQO010000006">
    <property type="protein sequence ID" value="KAK6185894.1"/>
    <property type="molecule type" value="Genomic_DNA"/>
</dbReference>